<sequence length="238" mass="27451">MSPASMMGRIFKAEYFPHSGFLYAQLGSNPSLIWRSIWSARRILELGLRWKVGSGVRINIWNDFWLPDPYLEKIKSARVSSVERVSDLIMPNMIVWNEPSIDSIFSPEEAFLIRNIPLSSFPQENRVVWGGEGLGIYIVRSGYRLLLQAPNFTIREHTLFKQIWGLSCPPKIKIALWKFVNAYVPTKSSLYDKRIASDPICPRCHLDVENVNHVFRLCVFARDVWVALEYATPVHVLK</sequence>
<proteinExistence type="predicted"/>
<evidence type="ECO:0000313" key="3">
    <source>
        <dbReference type="RefSeq" id="XP_016731005.1"/>
    </source>
</evidence>
<protein>
    <recommendedName>
        <fullName evidence="1">Reverse transcriptase zinc-binding domain-containing protein</fullName>
    </recommendedName>
</protein>
<gene>
    <name evidence="3" type="primary">LOC107941890</name>
</gene>
<dbReference type="GeneID" id="107941890"/>
<reference evidence="3" key="2">
    <citation type="submission" date="2025-08" db="UniProtKB">
        <authorList>
            <consortium name="RefSeq"/>
        </authorList>
    </citation>
    <scope>IDENTIFICATION</scope>
</reference>
<dbReference type="RefSeq" id="XP_016731005.1">
    <property type="nucleotide sequence ID" value="XM_016875516.1"/>
</dbReference>
<dbReference type="KEGG" id="ghi:107941890"/>
<dbReference type="InterPro" id="IPR026960">
    <property type="entry name" value="RVT-Znf"/>
</dbReference>
<dbReference type="Pfam" id="PF13966">
    <property type="entry name" value="zf-RVT"/>
    <property type="match status" value="1"/>
</dbReference>
<evidence type="ECO:0000313" key="2">
    <source>
        <dbReference type="Proteomes" id="UP000818029"/>
    </source>
</evidence>
<dbReference type="AlphaFoldDB" id="A0A1U8MW15"/>
<keyword evidence="2" id="KW-1185">Reference proteome</keyword>
<evidence type="ECO:0000259" key="1">
    <source>
        <dbReference type="Pfam" id="PF13966"/>
    </source>
</evidence>
<dbReference type="PaxDb" id="3635-A0A1U8MW15"/>
<accession>A0A1U8MW15</accession>
<reference evidence="2" key="1">
    <citation type="journal article" date="2020" name="Nat. Genet.">
        <title>Genomic diversifications of five Gossypium allopolyploid species and their impact on cotton improvement.</title>
        <authorList>
            <person name="Chen Z.J."/>
            <person name="Sreedasyam A."/>
            <person name="Ando A."/>
            <person name="Song Q."/>
            <person name="De Santiago L.M."/>
            <person name="Hulse-Kemp A.M."/>
            <person name="Ding M."/>
            <person name="Ye W."/>
            <person name="Kirkbride R.C."/>
            <person name="Jenkins J."/>
            <person name="Plott C."/>
            <person name="Lovell J."/>
            <person name="Lin Y.M."/>
            <person name="Vaughn R."/>
            <person name="Liu B."/>
            <person name="Simpson S."/>
            <person name="Scheffler B.E."/>
            <person name="Wen L."/>
            <person name="Saski C.A."/>
            <person name="Grover C.E."/>
            <person name="Hu G."/>
            <person name="Conover J.L."/>
            <person name="Carlson J.W."/>
            <person name="Shu S."/>
            <person name="Boston L.B."/>
            <person name="Williams M."/>
            <person name="Peterson D.G."/>
            <person name="McGee K."/>
            <person name="Jones D.C."/>
            <person name="Wendel J.F."/>
            <person name="Stelly D.M."/>
            <person name="Grimwood J."/>
            <person name="Schmutz J."/>
        </authorList>
    </citation>
    <scope>NUCLEOTIDE SEQUENCE [LARGE SCALE GENOMIC DNA]</scope>
    <source>
        <strain evidence="2">cv. TM-1</strain>
    </source>
</reference>
<dbReference type="STRING" id="3635.A0A1U8MW15"/>
<organism evidence="2 3">
    <name type="scientific">Gossypium hirsutum</name>
    <name type="common">Upland cotton</name>
    <name type="synonym">Gossypium mexicanum</name>
    <dbReference type="NCBI Taxonomy" id="3635"/>
    <lineage>
        <taxon>Eukaryota</taxon>
        <taxon>Viridiplantae</taxon>
        <taxon>Streptophyta</taxon>
        <taxon>Embryophyta</taxon>
        <taxon>Tracheophyta</taxon>
        <taxon>Spermatophyta</taxon>
        <taxon>Magnoliopsida</taxon>
        <taxon>eudicotyledons</taxon>
        <taxon>Gunneridae</taxon>
        <taxon>Pentapetalae</taxon>
        <taxon>rosids</taxon>
        <taxon>malvids</taxon>
        <taxon>Malvales</taxon>
        <taxon>Malvaceae</taxon>
        <taxon>Malvoideae</taxon>
        <taxon>Gossypium</taxon>
    </lineage>
</organism>
<dbReference type="Proteomes" id="UP000818029">
    <property type="component" value="Chromosome D12"/>
</dbReference>
<name>A0A1U8MW15_GOSHI</name>
<feature type="domain" description="Reverse transcriptase zinc-binding" evidence="1">
    <location>
        <begin position="137"/>
        <end position="225"/>
    </location>
</feature>